<feature type="transmembrane region" description="Helical" evidence="2">
    <location>
        <begin position="139"/>
        <end position="161"/>
    </location>
</feature>
<reference evidence="3" key="1">
    <citation type="submission" date="2020-02" db="EMBL/GenBank/DDBJ databases">
        <authorList>
            <person name="Meier V. D."/>
        </authorList>
    </citation>
    <scope>NUCLEOTIDE SEQUENCE</scope>
    <source>
        <strain evidence="3">AVDCRST_MAG05</strain>
    </source>
</reference>
<name>A0A6J4RVS4_9ACTN</name>
<feature type="non-terminal residue" evidence="3">
    <location>
        <position position="1"/>
    </location>
</feature>
<dbReference type="GO" id="GO:0015031">
    <property type="term" value="P:protein transport"/>
    <property type="evidence" value="ECO:0007669"/>
    <property type="project" value="InterPro"/>
</dbReference>
<dbReference type="SUPFAM" id="SSF103491">
    <property type="entry name" value="Preprotein translocase SecY subunit"/>
    <property type="match status" value="1"/>
</dbReference>
<dbReference type="EMBL" id="CADCVM010000158">
    <property type="protein sequence ID" value="CAA9482964.1"/>
    <property type="molecule type" value="Genomic_DNA"/>
</dbReference>
<keyword evidence="2" id="KW-0812">Transmembrane</keyword>
<evidence type="ECO:0000256" key="1">
    <source>
        <dbReference type="RuleBase" id="RU004349"/>
    </source>
</evidence>
<gene>
    <name evidence="3" type="ORF">AVDCRST_MAG05-1404</name>
</gene>
<comment type="similarity">
    <text evidence="1">Belongs to the SecY/SEC61-alpha family.</text>
</comment>
<protein>
    <submittedName>
        <fullName evidence="3">Protein translocase subunit SecY</fullName>
    </submittedName>
</protein>
<feature type="transmembrane region" description="Helical" evidence="2">
    <location>
        <begin position="80"/>
        <end position="98"/>
    </location>
</feature>
<keyword evidence="2" id="KW-0472">Membrane</keyword>
<feature type="transmembrane region" description="Helical" evidence="2">
    <location>
        <begin position="40"/>
        <end position="60"/>
    </location>
</feature>
<evidence type="ECO:0000256" key="2">
    <source>
        <dbReference type="SAM" id="Phobius"/>
    </source>
</evidence>
<dbReference type="Pfam" id="PF00344">
    <property type="entry name" value="SecY"/>
    <property type="match status" value="1"/>
</dbReference>
<dbReference type="InterPro" id="IPR002208">
    <property type="entry name" value="SecY/SEC61-alpha"/>
</dbReference>
<proteinExistence type="inferred from homology"/>
<keyword evidence="2" id="KW-1133">Transmembrane helix</keyword>
<accession>A0A6J4RVS4</accession>
<dbReference type="Gene3D" id="1.10.3370.10">
    <property type="entry name" value="SecY subunit domain"/>
    <property type="match status" value="1"/>
</dbReference>
<sequence length="204" mass="22383">VFVNEGQRRIPITYAKRQVGRRMSQGGTTYLPLKVNMAGVIPIIFASSLLLFPVVLAQFAGGGDPDSFLSRLANFFDPSSAPYLLIYALLIIMFTYFYTAVQFNPVEHADNLKKSGGYVPGIRPGQQTALYLNNVLTRITLFGAVFLALVAVVPYLISPALGLGDQILLGGTSMLIVVGVSLDTVRQLESQLMMRNYEGFLKKR</sequence>
<dbReference type="PANTHER" id="PTHR10906">
    <property type="entry name" value="SECY/SEC61-ALPHA FAMILY MEMBER"/>
    <property type="match status" value="1"/>
</dbReference>
<dbReference type="InterPro" id="IPR023201">
    <property type="entry name" value="SecY_dom_sf"/>
</dbReference>
<dbReference type="PRINTS" id="PR00303">
    <property type="entry name" value="SECYTRNLCASE"/>
</dbReference>
<feature type="transmembrane region" description="Helical" evidence="2">
    <location>
        <begin position="167"/>
        <end position="185"/>
    </location>
</feature>
<dbReference type="GO" id="GO:0016020">
    <property type="term" value="C:membrane"/>
    <property type="evidence" value="ECO:0007669"/>
    <property type="project" value="InterPro"/>
</dbReference>
<evidence type="ECO:0000313" key="3">
    <source>
        <dbReference type="EMBL" id="CAA9482964.1"/>
    </source>
</evidence>
<dbReference type="AlphaFoldDB" id="A0A6J4RVS4"/>
<organism evidence="3">
    <name type="scientific">uncultured Rubrobacteraceae bacterium</name>
    <dbReference type="NCBI Taxonomy" id="349277"/>
    <lineage>
        <taxon>Bacteria</taxon>
        <taxon>Bacillati</taxon>
        <taxon>Actinomycetota</taxon>
        <taxon>Rubrobacteria</taxon>
        <taxon>Rubrobacterales</taxon>
        <taxon>Rubrobacteraceae</taxon>
        <taxon>environmental samples</taxon>
    </lineage>
</organism>